<dbReference type="Proteomes" id="UP000663848">
    <property type="component" value="Unassembled WGS sequence"/>
</dbReference>
<name>A0A822BZX4_9BILA</name>
<protein>
    <submittedName>
        <fullName evidence="2">Uncharacterized protein</fullName>
    </submittedName>
</protein>
<evidence type="ECO:0000313" key="3">
    <source>
        <dbReference type="Proteomes" id="UP000663848"/>
    </source>
</evidence>
<gene>
    <name evidence="2" type="ORF">QYT958_LOCUS41200</name>
</gene>
<feature type="region of interest" description="Disordered" evidence="1">
    <location>
        <begin position="30"/>
        <end position="58"/>
    </location>
</feature>
<sequence>MSTANRSSTSVDEDKCGNFDVFDELVNELFSNDNYNDDDDDNGSENNDPINQGYIVNNNDDRKYNDFELIQMDKLLFLNTNTIISQS</sequence>
<comment type="caution">
    <text evidence="2">The sequence shown here is derived from an EMBL/GenBank/DDBJ whole genome shotgun (WGS) entry which is preliminary data.</text>
</comment>
<evidence type="ECO:0000256" key="1">
    <source>
        <dbReference type="SAM" id="MobiDB-lite"/>
    </source>
</evidence>
<dbReference type="EMBL" id="CAJOBR010045983">
    <property type="protein sequence ID" value="CAF5038407.1"/>
    <property type="molecule type" value="Genomic_DNA"/>
</dbReference>
<dbReference type="AlphaFoldDB" id="A0A822BZX4"/>
<accession>A0A822BZX4</accession>
<evidence type="ECO:0000313" key="2">
    <source>
        <dbReference type="EMBL" id="CAF5038407.1"/>
    </source>
</evidence>
<reference evidence="2" key="1">
    <citation type="submission" date="2021-02" db="EMBL/GenBank/DDBJ databases">
        <authorList>
            <person name="Nowell W R."/>
        </authorList>
    </citation>
    <scope>NUCLEOTIDE SEQUENCE</scope>
</reference>
<proteinExistence type="predicted"/>
<organism evidence="2 3">
    <name type="scientific">Rotaria socialis</name>
    <dbReference type="NCBI Taxonomy" id="392032"/>
    <lineage>
        <taxon>Eukaryota</taxon>
        <taxon>Metazoa</taxon>
        <taxon>Spiralia</taxon>
        <taxon>Gnathifera</taxon>
        <taxon>Rotifera</taxon>
        <taxon>Eurotatoria</taxon>
        <taxon>Bdelloidea</taxon>
        <taxon>Philodinida</taxon>
        <taxon>Philodinidae</taxon>
        <taxon>Rotaria</taxon>
    </lineage>
</organism>
<feature type="non-terminal residue" evidence="2">
    <location>
        <position position="87"/>
    </location>
</feature>